<dbReference type="SUPFAM" id="SSF53756">
    <property type="entry name" value="UDP-Glycosyltransferase/glycogen phosphorylase"/>
    <property type="match status" value="1"/>
</dbReference>
<dbReference type="Gene3D" id="3.40.50.2000">
    <property type="entry name" value="Glycogen Phosphorylase B"/>
    <property type="match status" value="2"/>
</dbReference>
<dbReference type="Proteomes" id="UP001162891">
    <property type="component" value="Chromosome"/>
</dbReference>
<protein>
    <submittedName>
        <fullName evidence="2">Glycosyl transferase family 1</fullName>
    </submittedName>
</protein>
<name>A0ABN6MYH2_9BACT</name>
<dbReference type="InterPro" id="IPR028098">
    <property type="entry name" value="Glyco_trans_4-like_N"/>
</dbReference>
<dbReference type="Pfam" id="PF13692">
    <property type="entry name" value="Glyco_trans_1_4"/>
    <property type="match status" value="1"/>
</dbReference>
<keyword evidence="2" id="KW-0808">Transferase</keyword>
<evidence type="ECO:0000259" key="1">
    <source>
        <dbReference type="Pfam" id="PF13439"/>
    </source>
</evidence>
<feature type="domain" description="Glycosyltransferase subfamily 4-like N-terminal" evidence="1">
    <location>
        <begin position="17"/>
        <end position="175"/>
    </location>
</feature>
<evidence type="ECO:0000313" key="2">
    <source>
        <dbReference type="EMBL" id="BDG06024.1"/>
    </source>
</evidence>
<dbReference type="EMBL" id="AP025591">
    <property type="protein sequence ID" value="BDG06024.1"/>
    <property type="molecule type" value="Genomic_DNA"/>
</dbReference>
<dbReference type="GO" id="GO:0016740">
    <property type="term" value="F:transferase activity"/>
    <property type="evidence" value="ECO:0007669"/>
    <property type="project" value="UniProtKB-KW"/>
</dbReference>
<dbReference type="PANTHER" id="PTHR12526">
    <property type="entry name" value="GLYCOSYLTRANSFERASE"/>
    <property type="match status" value="1"/>
</dbReference>
<reference evidence="3" key="1">
    <citation type="journal article" date="2022" name="Int. J. Syst. Evol. Microbiol.">
        <title>Anaeromyxobacter oryzae sp. nov., Anaeromyxobacter diazotrophicus sp. nov. and Anaeromyxobacter paludicola sp. nov., isolated from paddy soils.</title>
        <authorList>
            <person name="Itoh H."/>
            <person name="Xu Z."/>
            <person name="Mise K."/>
            <person name="Masuda Y."/>
            <person name="Ushijima N."/>
            <person name="Hayakawa C."/>
            <person name="Shiratori Y."/>
            <person name="Senoo K."/>
        </authorList>
    </citation>
    <scope>NUCLEOTIDE SEQUENCE [LARGE SCALE GENOMIC DNA]</scope>
    <source>
        <strain evidence="3">Red232</strain>
    </source>
</reference>
<dbReference type="RefSeq" id="WP_248355283.1">
    <property type="nucleotide sequence ID" value="NZ_AP025591.1"/>
</dbReference>
<gene>
    <name evidence="2" type="ORF">AMOR_50200</name>
</gene>
<accession>A0ABN6MYH2</accession>
<dbReference type="Pfam" id="PF13439">
    <property type="entry name" value="Glyco_transf_4"/>
    <property type="match status" value="1"/>
</dbReference>
<evidence type="ECO:0000313" key="3">
    <source>
        <dbReference type="Proteomes" id="UP001162891"/>
    </source>
</evidence>
<dbReference type="PANTHER" id="PTHR12526:SF638">
    <property type="entry name" value="SPORE COAT PROTEIN SA"/>
    <property type="match status" value="1"/>
</dbReference>
<keyword evidence="3" id="KW-1185">Reference proteome</keyword>
<sequence length="380" mass="41732">MSAPVKVLIFQNRFRLGGQERQTVLHVRTVDRARYEPIVAVLHMDGEHLPDLAAAGVRPVVFDVGNRMLRPNTAWQLARIVRFVQSERIALVHAQDVYTNVLGTIVARLAAVPVVVTRVDLGHHLVGYRRPLLAAASRRADRVLVNAVCIRDLCIREGVEPDRVVVVRNGVDLEELDRIATEPPDAPPPDPGGIVCIANMHHPVKGQGDLLVAMHEVLRERPDAHLVLVGDGLRRPALERQARQLGIAARCHFLGHRRDGPAILARAALSVSASYAEGISNAILEAMAMRLPVVATAVGGSPEMVRDGHSGYLVPPGAPAALARRILDVLRDPALRRRMGERGRKIVEREFSLDQMRLSYDALYRDLTATRAPRIVYGAA</sequence>
<organism evidence="2 3">
    <name type="scientific">Anaeromyxobacter oryzae</name>
    <dbReference type="NCBI Taxonomy" id="2918170"/>
    <lineage>
        <taxon>Bacteria</taxon>
        <taxon>Pseudomonadati</taxon>
        <taxon>Myxococcota</taxon>
        <taxon>Myxococcia</taxon>
        <taxon>Myxococcales</taxon>
        <taxon>Cystobacterineae</taxon>
        <taxon>Anaeromyxobacteraceae</taxon>
        <taxon>Anaeromyxobacter</taxon>
    </lineage>
</organism>
<proteinExistence type="predicted"/>